<comment type="caution">
    <text evidence="2">The sequence shown here is derived from an EMBL/GenBank/DDBJ whole genome shotgun (WGS) entry which is preliminary data.</text>
</comment>
<evidence type="ECO:0000313" key="1">
    <source>
        <dbReference type="EMBL" id="HGQ36176.1"/>
    </source>
</evidence>
<dbReference type="AlphaFoldDB" id="A0A7C4NLX1"/>
<gene>
    <name evidence="2" type="ORF">ENU08_00985</name>
    <name evidence="1" type="ORF">ENU41_05815</name>
</gene>
<reference evidence="2" key="1">
    <citation type="journal article" date="2020" name="mSystems">
        <title>Genome- and Community-Level Interaction Insights into Carbon Utilization and Element Cycling Functions of Hydrothermarchaeota in Hydrothermal Sediment.</title>
        <authorList>
            <person name="Zhou Z."/>
            <person name="Liu Y."/>
            <person name="Xu W."/>
            <person name="Pan J."/>
            <person name="Luo Z.H."/>
            <person name="Li M."/>
        </authorList>
    </citation>
    <scope>NUCLEOTIDE SEQUENCE [LARGE SCALE GENOMIC DNA]</scope>
    <source>
        <strain evidence="2">SpSt-637</strain>
        <strain evidence="1">SpSt-667</strain>
    </source>
</reference>
<name>A0A7C4NLX1_9CREN</name>
<dbReference type="EMBL" id="DTBD01000008">
    <property type="protein sequence ID" value="HGQ63808.1"/>
    <property type="molecule type" value="Genomic_DNA"/>
</dbReference>
<proteinExistence type="predicted"/>
<sequence length="224" mass="25976">MSSEIVEPEIERIKLSLAEENLIEQIRNYITKVEMLFQEIDVTIDDIFRHKFESAKTRVIKVYEDLRSVYGFQSTVARYAAKVSVTITNGYYYLSLVDSLMSLTDSLHKLVLDLELTCSAQPRLSETLILYIQNFVKQLREYISYIRSLLLYLIENPTKVPGLATLMEKNFNEILYMIRTIYVNQEGESKGSILGELLTTLIDLLHNFHIIGEKALWLYTTRAS</sequence>
<accession>A0A7C4NLX1</accession>
<dbReference type="EMBL" id="DTCK01000036">
    <property type="protein sequence ID" value="HGQ36176.1"/>
    <property type="molecule type" value="Genomic_DNA"/>
</dbReference>
<evidence type="ECO:0008006" key="3">
    <source>
        <dbReference type="Google" id="ProtNLM"/>
    </source>
</evidence>
<protein>
    <recommendedName>
        <fullName evidence="3">DUF47 family protein</fullName>
    </recommendedName>
</protein>
<organism evidence="2">
    <name type="scientific">Ignisphaera aggregans</name>
    <dbReference type="NCBI Taxonomy" id="334771"/>
    <lineage>
        <taxon>Archaea</taxon>
        <taxon>Thermoproteota</taxon>
        <taxon>Thermoprotei</taxon>
        <taxon>Desulfurococcales</taxon>
        <taxon>Desulfurococcaceae</taxon>
        <taxon>Ignisphaera</taxon>
    </lineage>
</organism>
<evidence type="ECO:0000313" key="2">
    <source>
        <dbReference type="EMBL" id="HGQ63808.1"/>
    </source>
</evidence>